<dbReference type="GO" id="GO:0006310">
    <property type="term" value="P:DNA recombination"/>
    <property type="evidence" value="ECO:0007669"/>
    <property type="project" value="UniProtKB-UniRule"/>
</dbReference>
<comment type="caution">
    <text evidence="8">The sequence shown here is derived from an EMBL/GenBank/DDBJ whole genome shotgun (WGS) entry which is preliminary data.</text>
</comment>
<keyword evidence="1 6" id="KW-0963">Cytoplasm</keyword>
<dbReference type="SUPFAM" id="SSF46929">
    <property type="entry name" value="DNA helicase RuvA subunit, C-terminal domain"/>
    <property type="match status" value="1"/>
</dbReference>
<dbReference type="Gene3D" id="2.40.50.140">
    <property type="entry name" value="Nucleic acid-binding proteins"/>
    <property type="match status" value="1"/>
</dbReference>
<evidence type="ECO:0000256" key="4">
    <source>
        <dbReference type="ARBA" id="ARBA00023172"/>
    </source>
</evidence>
<evidence type="ECO:0000313" key="8">
    <source>
        <dbReference type="EMBL" id="MPW27053.1"/>
    </source>
</evidence>
<sequence>MYEYIKGHIADIYDDKVILECNGIGYAVFISLNTLGNISKEDEFTKLYIHEHIREDEISFYGFNQKDEREIFKDLLSISGIGPKVSLGMLSKFKINEILKYIAMGDEKALSSAPGIGKKTANRIILELKDKFKNLSILEDTTISSNDKVNNDVKDDAVAALMTLGYNYNESTQLIDKVYKQDMGVEDLIKKSLTSKDSKRKQ</sequence>
<evidence type="ECO:0000256" key="5">
    <source>
        <dbReference type="ARBA" id="ARBA00023204"/>
    </source>
</evidence>
<feature type="region of interest" description="Domain I" evidence="6">
    <location>
        <begin position="1"/>
        <end position="64"/>
    </location>
</feature>
<comment type="domain">
    <text evidence="6">Has three domains with a flexible linker between the domains II and III and assumes an 'L' shape. Domain III is highly mobile and contacts RuvB.</text>
</comment>
<dbReference type="GO" id="GO:0009379">
    <property type="term" value="C:Holliday junction helicase complex"/>
    <property type="evidence" value="ECO:0007669"/>
    <property type="project" value="InterPro"/>
</dbReference>
<evidence type="ECO:0000256" key="6">
    <source>
        <dbReference type="HAMAP-Rule" id="MF_00031"/>
    </source>
</evidence>
<evidence type="ECO:0000256" key="1">
    <source>
        <dbReference type="ARBA" id="ARBA00022490"/>
    </source>
</evidence>
<dbReference type="GO" id="GO:0006281">
    <property type="term" value="P:DNA repair"/>
    <property type="evidence" value="ECO:0007669"/>
    <property type="project" value="UniProtKB-UniRule"/>
</dbReference>
<dbReference type="InterPro" id="IPR013849">
    <property type="entry name" value="DNA_helicase_Holl-junc_RuvA_I"/>
</dbReference>
<dbReference type="SUPFAM" id="SSF50249">
    <property type="entry name" value="Nucleic acid-binding proteins"/>
    <property type="match status" value="1"/>
</dbReference>
<keyword evidence="5 6" id="KW-0234">DNA repair</keyword>
<dbReference type="HAMAP" id="MF_00031">
    <property type="entry name" value="DNA_HJ_migration_RuvA"/>
    <property type="match status" value="1"/>
</dbReference>
<dbReference type="InterPro" id="IPR000085">
    <property type="entry name" value="RuvA"/>
</dbReference>
<dbReference type="GO" id="GO:0005524">
    <property type="term" value="F:ATP binding"/>
    <property type="evidence" value="ECO:0007669"/>
    <property type="project" value="InterPro"/>
</dbReference>
<dbReference type="Pfam" id="PF01330">
    <property type="entry name" value="RuvA_N"/>
    <property type="match status" value="1"/>
</dbReference>
<keyword evidence="4 6" id="KW-0233">DNA recombination</keyword>
<dbReference type="Gene3D" id="1.10.8.10">
    <property type="entry name" value="DNA helicase RuvA subunit, C-terminal domain"/>
    <property type="match status" value="1"/>
</dbReference>
<dbReference type="NCBIfam" id="TIGR00084">
    <property type="entry name" value="ruvA"/>
    <property type="match status" value="1"/>
</dbReference>
<comment type="function">
    <text evidence="6">The RuvA-RuvB-RuvC complex processes Holliday junction (HJ) DNA during genetic recombination and DNA repair, while the RuvA-RuvB complex plays an important role in the rescue of blocked DNA replication forks via replication fork reversal (RFR). RuvA specifically binds to HJ cruciform DNA, conferring on it an open structure. The RuvB hexamer acts as an ATP-dependent pump, pulling dsDNA into and through the RuvAB complex. HJ branch migration allows RuvC to scan DNA until it finds its consensus sequence, where it cleaves and resolves the cruciform DNA.</text>
</comment>
<dbReference type="InterPro" id="IPR036267">
    <property type="entry name" value="RuvA_C_sf"/>
</dbReference>
<name>A0A6A7KDF6_9FIRM</name>
<dbReference type="Pfam" id="PF14520">
    <property type="entry name" value="HHH_5"/>
    <property type="match status" value="1"/>
</dbReference>
<dbReference type="GO" id="GO:0009378">
    <property type="term" value="F:four-way junction helicase activity"/>
    <property type="evidence" value="ECO:0007669"/>
    <property type="project" value="InterPro"/>
</dbReference>
<dbReference type="Gene3D" id="1.10.150.20">
    <property type="entry name" value="5' to 3' exonuclease, C-terminal subdomain"/>
    <property type="match status" value="1"/>
</dbReference>
<dbReference type="AlphaFoldDB" id="A0A6A7KDF6"/>
<dbReference type="InterPro" id="IPR010994">
    <property type="entry name" value="RuvA_2-like"/>
</dbReference>
<dbReference type="InterPro" id="IPR011114">
    <property type="entry name" value="RuvA_C"/>
</dbReference>
<feature type="domain" description="Helix-hairpin-helix DNA-binding motif class 1" evidence="7">
    <location>
        <begin position="108"/>
        <end position="127"/>
    </location>
</feature>
<comment type="subunit">
    <text evidence="6">Homotetramer. Forms an RuvA(8)-RuvB(12)-Holliday junction (HJ) complex. HJ DNA is sandwiched between 2 RuvA tetramers; dsDNA enters through RuvA and exits via RuvB. An RuvB hexamer assembles on each DNA strand where it exits the tetramer. Each RuvB hexamer is contacted by two RuvA subunits (via domain III) on 2 adjacent RuvB subunits; this complex drives branch migration. In the full resolvosome a probable DNA-RuvA(4)-RuvB(12)-RuvC(2) complex forms which resolves the HJ.</text>
</comment>
<dbReference type="GO" id="GO:0000400">
    <property type="term" value="F:four-way junction DNA binding"/>
    <property type="evidence" value="ECO:0007669"/>
    <property type="project" value="UniProtKB-UniRule"/>
</dbReference>
<gene>
    <name evidence="6 8" type="primary">ruvA</name>
    <name evidence="8" type="ORF">GC105_14810</name>
</gene>
<protein>
    <recommendedName>
        <fullName evidence="6">Holliday junction branch migration complex subunit RuvA</fullName>
    </recommendedName>
</protein>
<comment type="subcellular location">
    <subcellularLocation>
        <location evidence="6">Cytoplasm</location>
    </subcellularLocation>
</comment>
<evidence type="ECO:0000256" key="2">
    <source>
        <dbReference type="ARBA" id="ARBA00022763"/>
    </source>
</evidence>
<dbReference type="Pfam" id="PF07499">
    <property type="entry name" value="RuvA_C"/>
    <property type="match status" value="1"/>
</dbReference>
<dbReference type="InterPro" id="IPR012340">
    <property type="entry name" value="NA-bd_OB-fold"/>
</dbReference>
<feature type="domain" description="Helix-hairpin-helix DNA-binding motif class 1" evidence="7">
    <location>
        <begin position="73"/>
        <end position="92"/>
    </location>
</feature>
<dbReference type="SMART" id="SM00278">
    <property type="entry name" value="HhH1"/>
    <property type="match status" value="2"/>
</dbReference>
<evidence type="ECO:0000256" key="3">
    <source>
        <dbReference type="ARBA" id="ARBA00023125"/>
    </source>
</evidence>
<keyword evidence="9" id="KW-1185">Reference proteome</keyword>
<evidence type="ECO:0000259" key="7">
    <source>
        <dbReference type="SMART" id="SM00278"/>
    </source>
</evidence>
<proteinExistence type="inferred from homology"/>
<dbReference type="EMBL" id="WHNX01000037">
    <property type="protein sequence ID" value="MPW27053.1"/>
    <property type="molecule type" value="Genomic_DNA"/>
</dbReference>
<keyword evidence="2 6" id="KW-0227">DNA damage</keyword>
<dbReference type="RefSeq" id="WP_152806406.1">
    <property type="nucleotide sequence ID" value="NZ_WHNX01000037.1"/>
</dbReference>
<organism evidence="8 9">
    <name type="scientific">Alkalibaculum sporogenes</name>
    <dbReference type="NCBI Taxonomy" id="2655001"/>
    <lineage>
        <taxon>Bacteria</taxon>
        <taxon>Bacillati</taxon>
        <taxon>Bacillota</taxon>
        <taxon>Clostridia</taxon>
        <taxon>Eubacteriales</taxon>
        <taxon>Eubacteriaceae</taxon>
        <taxon>Alkalibaculum</taxon>
    </lineage>
</organism>
<dbReference type="GO" id="GO:0048476">
    <property type="term" value="C:Holliday junction resolvase complex"/>
    <property type="evidence" value="ECO:0007669"/>
    <property type="project" value="UniProtKB-UniRule"/>
</dbReference>
<feature type="region of interest" description="Domain III" evidence="6">
    <location>
        <begin position="149"/>
        <end position="202"/>
    </location>
</feature>
<dbReference type="SUPFAM" id="SSF47781">
    <property type="entry name" value="RuvA domain 2-like"/>
    <property type="match status" value="1"/>
</dbReference>
<comment type="similarity">
    <text evidence="6">Belongs to the RuvA family.</text>
</comment>
<evidence type="ECO:0000313" key="9">
    <source>
        <dbReference type="Proteomes" id="UP000440004"/>
    </source>
</evidence>
<dbReference type="GO" id="GO:0005737">
    <property type="term" value="C:cytoplasm"/>
    <property type="evidence" value="ECO:0007669"/>
    <property type="project" value="UniProtKB-SubCell"/>
</dbReference>
<accession>A0A6A7KDF6</accession>
<dbReference type="CDD" id="cd14332">
    <property type="entry name" value="UBA_RuvA_C"/>
    <property type="match status" value="1"/>
</dbReference>
<comment type="caution">
    <text evidence="6">Lacks conserved residue(s) required for the propagation of feature annotation.</text>
</comment>
<dbReference type="Proteomes" id="UP000440004">
    <property type="component" value="Unassembled WGS sequence"/>
</dbReference>
<dbReference type="InterPro" id="IPR003583">
    <property type="entry name" value="Hlx-hairpin-Hlx_DNA-bd_motif"/>
</dbReference>
<keyword evidence="3 6" id="KW-0238">DNA-binding</keyword>
<reference evidence="8 9" key="1">
    <citation type="submission" date="2019-10" db="EMBL/GenBank/DDBJ databases">
        <title>Alkalibaculum tamaniensis sp.nov., a new alkaliphilic acetogen, isolated on methoxylated aromatics from a mud volcano.</title>
        <authorList>
            <person name="Khomyakova M.A."/>
            <person name="Merkel A.Y."/>
            <person name="Bonch-Osmolovskaya E.A."/>
            <person name="Slobodkin A.I."/>
        </authorList>
    </citation>
    <scope>NUCLEOTIDE SEQUENCE [LARGE SCALE GENOMIC DNA]</scope>
    <source>
        <strain evidence="8 9">M08DMB</strain>
    </source>
</reference>